<feature type="compositionally biased region" description="Basic and acidic residues" evidence="1">
    <location>
        <begin position="1"/>
        <end position="14"/>
    </location>
</feature>
<sequence length="41" mass="4651">MEAVEHEIIAHPARDTPGSSGEEGWESQAIELSEFINYKYE</sequence>
<dbReference type="RefSeq" id="WP_310769604.1">
    <property type="nucleotide sequence ID" value="NZ_CP134050.1"/>
</dbReference>
<name>A0ABY9T6C4_BREBE</name>
<evidence type="ECO:0000313" key="3">
    <source>
        <dbReference type="Proteomes" id="UP001256827"/>
    </source>
</evidence>
<keyword evidence="3" id="KW-1185">Reference proteome</keyword>
<evidence type="ECO:0000313" key="2">
    <source>
        <dbReference type="EMBL" id="WNC15645.1"/>
    </source>
</evidence>
<dbReference type="EMBL" id="CP134050">
    <property type="protein sequence ID" value="WNC15645.1"/>
    <property type="molecule type" value="Genomic_DNA"/>
</dbReference>
<accession>A0ABY9T6C4</accession>
<dbReference type="Proteomes" id="UP001256827">
    <property type="component" value="Chromosome"/>
</dbReference>
<feature type="region of interest" description="Disordered" evidence="1">
    <location>
        <begin position="1"/>
        <end position="25"/>
    </location>
</feature>
<evidence type="ECO:0000256" key="1">
    <source>
        <dbReference type="SAM" id="MobiDB-lite"/>
    </source>
</evidence>
<gene>
    <name evidence="2" type="ORF">RGB73_04710</name>
</gene>
<protein>
    <submittedName>
        <fullName evidence="2">Uncharacterized protein</fullName>
    </submittedName>
</protein>
<proteinExistence type="predicted"/>
<reference evidence="2 3" key="1">
    <citation type="submission" date="2023-09" db="EMBL/GenBank/DDBJ databases">
        <title>Complete Genome and Methylome dissection of Bacillus brevis NEB573 original source of BbsI restriction endonuclease.</title>
        <authorList>
            <person name="Fomenkov A."/>
            <person name="Roberts R.D."/>
        </authorList>
    </citation>
    <scope>NUCLEOTIDE SEQUENCE [LARGE SCALE GENOMIC DNA]</scope>
    <source>
        <strain evidence="2 3">NEB573</strain>
    </source>
</reference>
<organism evidence="2 3">
    <name type="scientific">Brevibacillus brevis</name>
    <name type="common">Bacillus brevis</name>
    <dbReference type="NCBI Taxonomy" id="1393"/>
    <lineage>
        <taxon>Bacteria</taxon>
        <taxon>Bacillati</taxon>
        <taxon>Bacillota</taxon>
        <taxon>Bacilli</taxon>
        <taxon>Bacillales</taxon>
        <taxon>Paenibacillaceae</taxon>
        <taxon>Brevibacillus</taxon>
    </lineage>
</organism>